<dbReference type="Proteomes" id="UP000177197">
    <property type="component" value="Unassembled WGS sequence"/>
</dbReference>
<dbReference type="InterPro" id="IPR001648">
    <property type="entry name" value="Ribosomal_bS18"/>
</dbReference>
<dbReference type="GO" id="GO:0022627">
    <property type="term" value="C:cytosolic small ribosomal subunit"/>
    <property type="evidence" value="ECO:0007669"/>
    <property type="project" value="TreeGrafter"/>
</dbReference>
<keyword evidence="2 4" id="KW-0689">Ribosomal protein</keyword>
<dbReference type="InterPro" id="IPR036870">
    <property type="entry name" value="Ribosomal_bS18_sf"/>
</dbReference>
<proteinExistence type="inferred from homology"/>
<dbReference type="NCBIfam" id="TIGR00165">
    <property type="entry name" value="S18"/>
    <property type="match status" value="1"/>
</dbReference>
<evidence type="ECO:0000256" key="5">
    <source>
        <dbReference type="RuleBase" id="RU003910"/>
    </source>
</evidence>
<reference evidence="6 7" key="1">
    <citation type="journal article" date="2016" name="Nat. Commun.">
        <title>Thousands of microbial genomes shed light on interconnected biogeochemical processes in an aquifer system.</title>
        <authorList>
            <person name="Anantharaman K."/>
            <person name="Brown C.T."/>
            <person name="Hug L.A."/>
            <person name="Sharon I."/>
            <person name="Castelle C.J."/>
            <person name="Probst A.J."/>
            <person name="Thomas B.C."/>
            <person name="Singh A."/>
            <person name="Wilkins M.J."/>
            <person name="Karaoz U."/>
            <person name="Brodie E.L."/>
            <person name="Williams K.H."/>
            <person name="Hubbard S.S."/>
            <person name="Banfield J.F."/>
        </authorList>
    </citation>
    <scope>NUCLEOTIDE SEQUENCE [LARGE SCALE GENOMIC DNA]</scope>
</reference>
<dbReference type="GO" id="GO:0003735">
    <property type="term" value="F:structural constituent of ribosome"/>
    <property type="evidence" value="ECO:0007669"/>
    <property type="project" value="InterPro"/>
</dbReference>
<comment type="subunit">
    <text evidence="4">Part of the 30S ribosomal subunit. Forms a tight heterodimer with protein bS6.</text>
</comment>
<gene>
    <name evidence="4" type="primary">rpsR</name>
    <name evidence="6" type="ORF">A3I30_00520</name>
</gene>
<organism evidence="6 7">
    <name type="scientific">Candidatus Azambacteria bacterium RIFCSPLOWO2_02_FULL_44_14</name>
    <dbReference type="NCBI Taxonomy" id="1797306"/>
    <lineage>
        <taxon>Bacteria</taxon>
        <taxon>Candidatus Azamiibacteriota</taxon>
    </lineage>
</organism>
<dbReference type="SUPFAM" id="SSF46911">
    <property type="entry name" value="Ribosomal protein S18"/>
    <property type="match status" value="1"/>
</dbReference>
<accession>A0A1F5CA33</accession>
<evidence type="ECO:0000256" key="4">
    <source>
        <dbReference type="HAMAP-Rule" id="MF_00270"/>
    </source>
</evidence>
<dbReference type="Gene3D" id="4.10.640.10">
    <property type="entry name" value="Ribosomal protein S18"/>
    <property type="match status" value="1"/>
</dbReference>
<evidence type="ECO:0000313" key="7">
    <source>
        <dbReference type="Proteomes" id="UP000177197"/>
    </source>
</evidence>
<keyword evidence="3 4" id="KW-0687">Ribonucleoprotein</keyword>
<sequence>MNTNSKTDKICHFCSQNIKIVDFKNTELLRRFTSAQGKIMPRKRSFLCAKHQRYLASAIKRARFMALLPVSAR</sequence>
<comment type="similarity">
    <text evidence="1 4 5">Belongs to the bacterial ribosomal protein bS18 family.</text>
</comment>
<dbReference type="PANTHER" id="PTHR13479">
    <property type="entry name" value="30S RIBOSOMAL PROTEIN S18"/>
    <property type="match status" value="1"/>
</dbReference>
<keyword evidence="4" id="KW-0694">RNA-binding</keyword>
<dbReference type="PRINTS" id="PR00974">
    <property type="entry name" value="RIBOSOMALS18"/>
</dbReference>
<protein>
    <recommendedName>
        <fullName evidence="4">Small ribosomal subunit protein bS18</fullName>
    </recommendedName>
</protein>
<dbReference type="Pfam" id="PF01084">
    <property type="entry name" value="Ribosomal_S18"/>
    <property type="match status" value="1"/>
</dbReference>
<evidence type="ECO:0000256" key="2">
    <source>
        <dbReference type="ARBA" id="ARBA00022980"/>
    </source>
</evidence>
<dbReference type="HAMAP" id="MF_00270">
    <property type="entry name" value="Ribosomal_bS18"/>
    <property type="match status" value="1"/>
</dbReference>
<name>A0A1F5CA33_9BACT</name>
<comment type="caution">
    <text evidence="6">The sequence shown here is derived from an EMBL/GenBank/DDBJ whole genome shotgun (WGS) entry which is preliminary data.</text>
</comment>
<keyword evidence="4" id="KW-0699">rRNA-binding</keyword>
<comment type="function">
    <text evidence="4">Binds as a heterodimer with protein bS6 to the central domain of the 16S rRNA, where it helps stabilize the platform of the 30S subunit.</text>
</comment>
<dbReference type="GO" id="GO:0006412">
    <property type="term" value="P:translation"/>
    <property type="evidence" value="ECO:0007669"/>
    <property type="project" value="UniProtKB-UniRule"/>
</dbReference>
<dbReference type="GO" id="GO:0070181">
    <property type="term" value="F:small ribosomal subunit rRNA binding"/>
    <property type="evidence" value="ECO:0007669"/>
    <property type="project" value="TreeGrafter"/>
</dbReference>
<evidence type="ECO:0000313" key="6">
    <source>
        <dbReference type="EMBL" id="OGD39705.1"/>
    </source>
</evidence>
<dbReference type="EMBL" id="MEYV01000020">
    <property type="protein sequence ID" value="OGD39705.1"/>
    <property type="molecule type" value="Genomic_DNA"/>
</dbReference>
<evidence type="ECO:0000256" key="3">
    <source>
        <dbReference type="ARBA" id="ARBA00023274"/>
    </source>
</evidence>
<evidence type="ECO:0000256" key="1">
    <source>
        <dbReference type="ARBA" id="ARBA00005589"/>
    </source>
</evidence>
<dbReference type="PANTHER" id="PTHR13479:SF40">
    <property type="entry name" value="SMALL RIBOSOMAL SUBUNIT PROTEIN BS18M"/>
    <property type="match status" value="1"/>
</dbReference>
<dbReference type="AlphaFoldDB" id="A0A1F5CA33"/>